<proteinExistence type="predicted"/>
<name>A0A1I6PUM1_9BACI</name>
<keyword evidence="2" id="KW-1133">Transmembrane helix</keyword>
<dbReference type="Proteomes" id="UP000321773">
    <property type="component" value="Unassembled WGS sequence"/>
</dbReference>
<gene>
    <name evidence="3" type="ORF">HMI01_14370</name>
    <name evidence="4" type="ORF">SAMN05421668_102202</name>
</gene>
<dbReference type="EMBL" id="FPAI01000002">
    <property type="protein sequence ID" value="SFS43725.1"/>
    <property type="molecule type" value="Genomic_DNA"/>
</dbReference>
<evidence type="ECO:0000313" key="3">
    <source>
        <dbReference type="EMBL" id="GEM04449.1"/>
    </source>
</evidence>
<reference evidence="3 6" key="2">
    <citation type="submission" date="2019-07" db="EMBL/GenBank/DDBJ databases">
        <title>Whole genome shotgun sequence of Halolactibacillus miurensis NBRC 100873.</title>
        <authorList>
            <person name="Hosoyama A."/>
            <person name="Uohara A."/>
            <person name="Ohji S."/>
            <person name="Ichikawa N."/>
        </authorList>
    </citation>
    <scope>NUCLEOTIDE SEQUENCE [LARGE SCALE GENOMIC DNA]</scope>
    <source>
        <strain evidence="3 6">NBRC 100873</strain>
    </source>
</reference>
<sequence>MAKHTKKAPQEQTRKPSKRERRQKIIVYVMILAMVGSLMASGLTYIL</sequence>
<evidence type="ECO:0008006" key="7">
    <source>
        <dbReference type="Google" id="ProtNLM"/>
    </source>
</evidence>
<dbReference type="InterPro" id="IPR049722">
    <property type="entry name" value="Prli42-like"/>
</dbReference>
<evidence type="ECO:0000256" key="1">
    <source>
        <dbReference type="SAM" id="MobiDB-lite"/>
    </source>
</evidence>
<organism evidence="4 5">
    <name type="scientific">Halolactibacillus miurensis</name>
    <dbReference type="NCBI Taxonomy" id="306541"/>
    <lineage>
        <taxon>Bacteria</taxon>
        <taxon>Bacillati</taxon>
        <taxon>Bacillota</taxon>
        <taxon>Bacilli</taxon>
        <taxon>Bacillales</taxon>
        <taxon>Bacillaceae</taxon>
        <taxon>Halolactibacillus</taxon>
    </lineage>
</organism>
<accession>A0A1I6PUM1</accession>
<evidence type="ECO:0000313" key="6">
    <source>
        <dbReference type="Proteomes" id="UP000321773"/>
    </source>
</evidence>
<evidence type="ECO:0000313" key="5">
    <source>
        <dbReference type="Proteomes" id="UP000199139"/>
    </source>
</evidence>
<feature type="region of interest" description="Disordered" evidence="1">
    <location>
        <begin position="1"/>
        <end position="20"/>
    </location>
</feature>
<evidence type="ECO:0000256" key="2">
    <source>
        <dbReference type="SAM" id="Phobius"/>
    </source>
</evidence>
<keyword evidence="2" id="KW-0472">Membrane</keyword>
<dbReference type="Proteomes" id="UP000199139">
    <property type="component" value="Unassembled WGS sequence"/>
</dbReference>
<keyword evidence="2" id="KW-0812">Transmembrane</keyword>
<dbReference type="RefSeq" id="WP_089852845.1">
    <property type="nucleotide sequence ID" value="NZ_BJWJ01000012.1"/>
</dbReference>
<feature type="transmembrane region" description="Helical" evidence="2">
    <location>
        <begin position="25"/>
        <end position="46"/>
    </location>
</feature>
<protein>
    <recommendedName>
        <fullName evidence="7">DUF4044 domain-containing protein</fullName>
    </recommendedName>
</protein>
<reference evidence="4 5" key="1">
    <citation type="submission" date="2016-10" db="EMBL/GenBank/DDBJ databases">
        <authorList>
            <person name="de Groot N.N."/>
        </authorList>
    </citation>
    <scope>NUCLEOTIDE SEQUENCE [LARGE SCALE GENOMIC DNA]</scope>
    <source>
        <strain evidence="4 5">DSM 17074</strain>
    </source>
</reference>
<dbReference type="AlphaFoldDB" id="A0A1I6PUM1"/>
<dbReference type="NCBIfam" id="NF033880">
    <property type="entry name" value="Prli42"/>
    <property type="match status" value="1"/>
</dbReference>
<evidence type="ECO:0000313" key="4">
    <source>
        <dbReference type="EMBL" id="SFS43725.1"/>
    </source>
</evidence>
<dbReference type="EMBL" id="BJWJ01000012">
    <property type="protein sequence ID" value="GEM04449.1"/>
    <property type="molecule type" value="Genomic_DNA"/>
</dbReference>
<keyword evidence="6" id="KW-1185">Reference proteome</keyword>
<dbReference type="OrthoDB" id="2721782at2"/>